<gene>
    <name evidence="1" type="ORF">DCL27_17645</name>
</gene>
<dbReference type="EMBL" id="CP084508">
    <property type="protein sequence ID" value="UCQ01999.1"/>
    <property type="molecule type" value="Genomic_DNA"/>
</dbReference>
<keyword evidence="1" id="KW-0614">Plasmid</keyword>
<sequence>MKIFCDDGSTNVKLAWHEGTEVKTLVSTNSFRSGWQVEGLGNRAFNYELDGKKYTYDPVSTAAIATTHIEYQYSDVNVLAVHHALLSSGLEPQAVSLTVTLPISEFYQPDCQKNERNIQRKIDNLLRTVSINKATAFKIESVEVMPESLPAVFTRLVQDNVGSFEKSLVIDLGGTTLDAGVITGQFDGITAIHGNPNIGVSSVTKATQFALKMADSETSPLVTDELIKRRNQNDFVRQVVNDSSKIQSVMETMNTAIEELGSRVVDELASFRHVNRVYIVGGGASLISDAVKEAWNHLGDKVVTLENPQTALVRAIAEFKGV</sequence>
<proteinExistence type="predicted"/>
<protein>
    <submittedName>
        <fullName evidence="1">Plasmid segregation protein ParM</fullName>
    </submittedName>
</protein>
<accession>A0AC61TMT2</accession>
<evidence type="ECO:0000313" key="1">
    <source>
        <dbReference type="EMBL" id="UCQ01999.1"/>
    </source>
</evidence>
<name>A0AC61TMT2_EDWTA</name>
<geneLocation type="plasmid" evidence="1 2">
    <name>pET-ATCC-159-1</name>
</geneLocation>
<organism evidence="1 2">
    <name type="scientific">Edwardsiella tarda ATCC 15947 = NBRC 105688</name>
    <dbReference type="NCBI Taxonomy" id="667121"/>
    <lineage>
        <taxon>Bacteria</taxon>
        <taxon>Pseudomonadati</taxon>
        <taxon>Pseudomonadota</taxon>
        <taxon>Gammaproteobacteria</taxon>
        <taxon>Enterobacterales</taxon>
        <taxon>Hafniaceae</taxon>
        <taxon>Edwardsiella</taxon>
    </lineage>
</organism>
<reference evidence="1" key="1">
    <citation type="submission" date="2021-09" db="EMBL/GenBank/DDBJ databases">
        <title>Comparative genomics of Edwardsiella genus reveals species-based diversity.</title>
        <authorList>
            <person name="Tekedar H.C."/>
            <person name="Kumru S."/>
            <person name="Waldbieser G.C."/>
            <person name="Reichley S.R."/>
            <person name="Lawrence M.L."/>
            <person name="Griffin M.J."/>
        </authorList>
    </citation>
    <scope>NUCLEOTIDE SEQUENCE</scope>
    <source>
        <strain evidence="1">ATCC 15947</strain>
    </source>
</reference>
<dbReference type="Proteomes" id="UP000245918">
    <property type="component" value="Plasmid pET-ATCC-159-1"/>
</dbReference>
<evidence type="ECO:0000313" key="2">
    <source>
        <dbReference type="Proteomes" id="UP000245918"/>
    </source>
</evidence>
<keyword evidence="2" id="KW-1185">Reference proteome</keyword>